<comment type="caution">
    <text evidence="1">The sequence shown here is derived from an EMBL/GenBank/DDBJ whole genome shotgun (WGS) entry which is preliminary data.</text>
</comment>
<dbReference type="Proteomes" id="UP000197138">
    <property type="component" value="Unassembled WGS sequence"/>
</dbReference>
<proteinExistence type="predicted"/>
<name>A0A218X1B6_PUNGR</name>
<accession>A0A218X1B6</accession>
<dbReference type="EMBL" id="MTKT01002492">
    <property type="protein sequence ID" value="OWM78995.1"/>
    <property type="molecule type" value="Genomic_DNA"/>
</dbReference>
<protein>
    <submittedName>
        <fullName evidence="1">Uncharacterized protein</fullName>
    </submittedName>
</protein>
<reference evidence="1" key="1">
    <citation type="submission" date="2017-06" db="EMBL/GenBank/DDBJ databases">
        <title>The pomegranate genome and the genomics of punicalagin biosynthesis.</title>
        <authorList>
            <person name="Xu C."/>
        </authorList>
    </citation>
    <scope>NUCLEOTIDE SEQUENCE [LARGE SCALE GENOMIC DNA]</scope>
    <source>
        <tissue evidence="1">Fresh leaf</tissue>
    </source>
</reference>
<gene>
    <name evidence="1" type="ORF">CDL15_Pgr003166</name>
</gene>
<organism evidence="1">
    <name type="scientific">Punica granatum</name>
    <name type="common">Pomegranate</name>
    <dbReference type="NCBI Taxonomy" id="22663"/>
    <lineage>
        <taxon>Eukaryota</taxon>
        <taxon>Viridiplantae</taxon>
        <taxon>Streptophyta</taxon>
        <taxon>Embryophyta</taxon>
        <taxon>Tracheophyta</taxon>
        <taxon>Spermatophyta</taxon>
        <taxon>Magnoliopsida</taxon>
        <taxon>eudicotyledons</taxon>
        <taxon>Gunneridae</taxon>
        <taxon>Pentapetalae</taxon>
        <taxon>rosids</taxon>
        <taxon>malvids</taxon>
        <taxon>Myrtales</taxon>
        <taxon>Lythraceae</taxon>
        <taxon>Punica</taxon>
    </lineage>
</organism>
<evidence type="ECO:0000313" key="1">
    <source>
        <dbReference type="EMBL" id="OWM78995.1"/>
    </source>
</evidence>
<dbReference type="AlphaFoldDB" id="A0A218X1B6"/>
<sequence length="145" mass="16780">MKDRIAPALSTLSIAETGLLHEQWRSILEFRVDFDDFILDCLIIEPETPLFCHDEQPGDPPLNKELSEKLTVEEEEPKKKLAETRSRNAKFISDWEALTAKSVETKSKYISQRPKLPEAEEWKMIFEERMSRLTAALSSLKAQFL</sequence>